<sequence length="95" mass="10240">MQFLVIARDGTDAEAPARRAAARPAHLENARRMKADGHLIIGGAMLDEAGTMIGSSMLAEYPDRAALDAALAADPYTVQGVWQSFEIRPFRVADL</sequence>
<evidence type="ECO:0000313" key="3">
    <source>
        <dbReference type="EMBL" id="HAE51567.1"/>
    </source>
</evidence>
<dbReference type="EMBL" id="DMAI01000495">
    <property type="protein sequence ID" value="HAE51567.1"/>
    <property type="molecule type" value="Genomic_DNA"/>
</dbReference>
<dbReference type="OrthoDB" id="2293521at2"/>
<feature type="domain" description="YCII-related" evidence="2">
    <location>
        <begin position="1"/>
        <end position="91"/>
    </location>
</feature>
<dbReference type="Proteomes" id="UP000075787">
    <property type="component" value="Unassembled WGS sequence"/>
</dbReference>
<dbReference type="AlphaFoldDB" id="A0A162LII2"/>
<name>A0A162LII2_9PROT</name>
<organism evidence="4 5">
    <name type="scientific">Tistrella mobilis</name>
    <dbReference type="NCBI Taxonomy" id="171437"/>
    <lineage>
        <taxon>Bacteria</taxon>
        <taxon>Pseudomonadati</taxon>
        <taxon>Pseudomonadota</taxon>
        <taxon>Alphaproteobacteria</taxon>
        <taxon>Geminicoccales</taxon>
        <taxon>Geminicoccaceae</taxon>
        <taxon>Tistrella</taxon>
    </lineage>
</organism>
<reference evidence="4 5" key="1">
    <citation type="submission" date="2015-12" db="EMBL/GenBank/DDBJ databases">
        <title>Genome sequence of Tistrella mobilis MCCC 1A02139.</title>
        <authorList>
            <person name="Lu L."/>
            <person name="Lai Q."/>
            <person name="Shao Z."/>
            <person name="Qian P."/>
        </authorList>
    </citation>
    <scope>NUCLEOTIDE SEQUENCE [LARGE SCALE GENOMIC DNA]</scope>
    <source>
        <strain evidence="4 5">MCCC 1A02139</strain>
    </source>
</reference>
<dbReference type="Gene3D" id="3.30.70.1060">
    <property type="entry name" value="Dimeric alpha+beta barrel"/>
    <property type="match status" value="1"/>
</dbReference>
<dbReference type="EMBL" id="LPZR01000071">
    <property type="protein sequence ID" value="KYO55123.1"/>
    <property type="molecule type" value="Genomic_DNA"/>
</dbReference>
<dbReference type="PANTHER" id="PTHR33606:SF3">
    <property type="entry name" value="PROTEIN YCII"/>
    <property type="match status" value="1"/>
</dbReference>
<accession>A0A162LII2</accession>
<reference evidence="3 6" key="2">
    <citation type="journal article" date="2018" name="Nat. Biotechnol.">
        <title>A standardized bacterial taxonomy based on genome phylogeny substantially revises the tree of life.</title>
        <authorList>
            <person name="Parks D.H."/>
            <person name="Chuvochina M."/>
            <person name="Waite D.W."/>
            <person name="Rinke C."/>
            <person name="Skarshewski A."/>
            <person name="Chaumeil P.A."/>
            <person name="Hugenholtz P."/>
        </authorList>
    </citation>
    <scope>NUCLEOTIDE SEQUENCE [LARGE SCALE GENOMIC DNA]</scope>
    <source>
        <strain evidence="3">UBA8739</strain>
    </source>
</reference>
<dbReference type="SUPFAM" id="SSF54909">
    <property type="entry name" value="Dimeric alpha+beta barrel"/>
    <property type="match status" value="1"/>
</dbReference>
<evidence type="ECO:0000313" key="6">
    <source>
        <dbReference type="Proteomes" id="UP000257706"/>
    </source>
</evidence>
<dbReference type="Pfam" id="PF03795">
    <property type="entry name" value="YCII"/>
    <property type="match status" value="1"/>
</dbReference>
<dbReference type="Proteomes" id="UP000257706">
    <property type="component" value="Unassembled WGS sequence"/>
</dbReference>
<dbReference type="GeneID" id="97243245"/>
<dbReference type="PANTHER" id="PTHR33606">
    <property type="entry name" value="PROTEIN YCII"/>
    <property type="match status" value="1"/>
</dbReference>
<proteinExistence type="inferred from homology"/>
<evidence type="ECO:0000313" key="5">
    <source>
        <dbReference type="Proteomes" id="UP000075787"/>
    </source>
</evidence>
<dbReference type="InterPro" id="IPR051807">
    <property type="entry name" value="Sec-metab_biosynth-assoc"/>
</dbReference>
<evidence type="ECO:0000313" key="4">
    <source>
        <dbReference type="EMBL" id="KYO55123.1"/>
    </source>
</evidence>
<comment type="caution">
    <text evidence="4">The sequence shown here is derived from an EMBL/GenBank/DDBJ whole genome shotgun (WGS) entry which is preliminary data.</text>
</comment>
<dbReference type="InterPro" id="IPR011008">
    <property type="entry name" value="Dimeric_a/b-barrel"/>
</dbReference>
<evidence type="ECO:0000259" key="2">
    <source>
        <dbReference type="Pfam" id="PF03795"/>
    </source>
</evidence>
<protein>
    <recommendedName>
        <fullName evidence="2">YCII-related domain-containing protein</fullName>
    </recommendedName>
</protein>
<dbReference type="RefSeq" id="WP_062762504.1">
    <property type="nucleotide sequence ID" value="NZ_CP121013.1"/>
</dbReference>
<gene>
    <name evidence="4" type="ORF">AUP44_24215</name>
    <name evidence="3" type="ORF">DCK97_29565</name>
</gene>
<comment type="similarity">
    <text evidence="1">Belongs to the YciI family.</text>
</comment>
<dbReference type="InterPro" id="IPR005545">
    <property type="entry name" value="YCII"/>
</dbReference>
<evidence type="ECO:0000256" key="1">
    <source>
        <dbReference type="ARBA" id="ARBA00007689"/>
    </source>
</evidence>